<dbReference type="InterPro" id="IPR057291">
    <property type="entry name" value="CHX17_2nd"/>
</dbReference>
<feature type="transmembrane region" description="Helical" evidence="10">
    <location>
        <begin position="335"/>
        <end position="354"/>
    </location>
</feature>
<feature type="transmembrane region" description="Helical" evidence="10">
    <location>
        <begin position="308"/>
        <end position="328"/>
    </location>
</feature>
<evidence type="ECO:0000256" key="6">
    <source>
        <dbReference type="ARBA" id="ARBA00022989"/>
    </source>
</evidence>
<evidence type="ECO:0000256" key="7">
    <source>
        <dbReference type="ARBA" id="ARBA00023065"/>
    </source>
</evidence>
<keyword evidence="17" id="KW-1185">Reference proteome</keyword>
<dbReference type="EMBL" id="PGOL01006127">
    <property type="protein sequence ID" value="PKI34136.1"/>
    <property type="molecule type" value="Genomic_DNA"/>
</dbReference>
<feature type="domain" description="Cation/H(+) antiporter C-terminal" evidence="13">
    <location>
        <begin position="640"/>
        <end position="779"/>
    </location>
</feature>
<dbReference type="InterPro" id="IPR038770">
    <property type="entry name" value="Na+/solute_symporter_sf"/>
</dbReference>
<comment type="similarity">
    <text evidence="9">Belongs to the monovalent cation:proton antiporter 2 (CPA2) transporter (TC 2.A.37) family. CHX (TC 2.A.37.4) subfamily.</text>
</comment>
<reference evidence="16" key="1">
    <citation type="journal article" date="2017" name="Plant J.">
        <title>The pomegranate (Punica granatum L.) genome and the genomics of punicalagin biosynthesis.</title>
        <authorList>
            <person name="Qin G."/>
            <person name="Xu C."/>
            <person name="Ming R."/>
            <person name="Tang H."/>
            <person name="Guyot R."/>
            <person name="Kramer E.M."/>
            <person name="Hu Y."/>
            <person name="Yi X."/>
            <person name="Qi Y."/>
            <person name="Xu X."/>
            <person name="Gao Z."/>
            <person name="Pan H."/>
            <person name="Jian J."/>
            <person name="Tian Y."/>
            <person name="Yue Z."/>
            <person name="Xu Y."/>
        </authorList>
    </citation>
    <scope>NUCLEOTIDE SEQUENCE [LARGE SCALE GENOMIC DNA]</scope>
    <source>
        <strain evidence="16">cv. Dabenzi</strain>
    </source>
</reference>
<dbReference type="Gene3D" id="1.20.1530.20">
    <property type="match status" value="1"/>
</dbReference>
<feature type="transmembrane region" description="Helical" evidence="10">
    <location>
        <begin position="78"/>
        <end position="97"/>
    </location>
</feature>
<evidence type="ECO:0000259" key="13">
    <source>
        <dbReference type="Pfam" id="PF23259"/>
    </source>
</evidence>
<dbReference type="Proteomes" id="UP000197138">
    <property type="component" value="Unassembled WGS sequence"/>
</dbReference>
<dbReference type="GO" id="GO:0016020">
    <property type="term" value="C:membrane"/>
    <property type="evidence" value="ECO:0007669"/>
    <property type="project" value="UniProtKB-SubCell"/>
</dbReference>
<dbReference type="GO" id="GO:0015297">
    <property type="term" value="F:antiporter activity"/>
    <property type="evidence" value="ECO:0007669"/>
    <property type="project" value="InterPro"/>
</dbReference>
<dbReference type="PANTHER" id="PTHR32468:SF66">
    <property type="entry name" value="CATION_H+ EXCHANGER DOMAIN-CONTAINING PROTEIN"/>
    <property type="match status" value="1"/>
</dbReference>
<protein>
    <submittedName>
        <fullName evidence="14">Uncharacterized protein</fullName>
    </submittedName>
</protein>
<feature type="transmembrane region" description="Helical" evidence="10">
    <location>
        <begin position="109"/>
        <end position="132"/>
    </location>
</feature>
<feature type="transmembrane region" description="Helical" evidence="10">
    <location>
        <begin position="285"/>
        <end position="302"/>
    </location>
</feature>
<keyword evidence="8 10" id="KW-0472">Membrane</keyword>
<feature type="transmembrane region" description="Helical" evidence="10">
    <location>
        <begin position="178"/>
        <end position="199"/>
    </location>
</feature>
<reference evidence="14" key="2">
    <citation type="submission" date="2017-06" db="EMBL/GenBank/DDBJ databases">
        <title>The pomegranate genome and the genomics of punicalagin biosynthesis.</title>
        <authorList>
            <person name="Xu C."/>
        </authorList>
    </citation>
    <scope>NUCLEOTIDE SEQUENCE [LARGE SCALE GENOMIC DNA]</scope>
    <source>
        <tissue evidence="14">Fresh leaf</tissue>
    </source>
</reference>
<evidence type="ECO:0000256" key="10">
    <source>
        <dbReference type="SAM" id="Phobius"/>
    </source>
</evidence>
<evidence type="ECO:0000259" key="11">
    <source>
        <dbReference type="Pfam" id="PF00999"/>
    </source>
</evidence>
<feature type="transmembrane region" description="Helical" evidence="10">
    <location>
        <begin position="245"/>
        <end position="264"/>
    </location>
</feature>
<dbReference type="InterPro" id="IPR050794">
    <property type="entry name" value="CPA2_transporter"/>
</dbReference>
<feature type="domain" description="Cation/H+ exchanger transmembrane" evidence="11">
    <location>
        <begin position="70"/>
        <end position="445"/>
    </location>
</feature>
<feature type="domain" description="Cation/H(+) antiporter central" evidence="12">
    <location>
        <begin position="545"/>
        <end position="629"/>
    </location>
</feature>
<evidence type="ECO:0000256" key="2">
    <source>
        <dbReference type="ARBA" id="ARBA00022448"/>
    </source>
</evidence>
<reference evidence="15 17" key="3">
    <citation type="submission" date="2017-11" db="EMBL/GenBank/DDBJ databases">
        <title>De-novo sequencing of pomegranate (Punica granatum L.) genome.</title>
        <authorList>
            <person name="Akparov Z."/>
            <person name="Amiraslanov A."/>
            <person name="Hajiyeva S."/>
            <person name="Abbasov M."/>
            <person name="Kaur K."/>
            <person name="Hamwieh A."/>
            <person name="Solovyev V."/>
            <person name="Salamov A."/>
            <person name="Braich B."/>
            <person name="Kosarev P."/>
            <person name="Mahmoud A."/>
            <person name="Hajiyev E."/>
            <person name="Babayeva S."/>
            <person name="Izzatullayeva V."/>
            <person name="Mammadov A."/>
            <person name="Mammadov A."/>
            <person name="Sharifova S."/>
            <person name="Ojaghi J."/>
            <person name="Eynullazada K."/>
            <person name="Bayramov B."/>
            <person name="Abdulazimova A."/>
            <person name="Shahmuradov I."/>
        </authorList>
    </citation>
    <scope>NUCLEOTIDE SEQUENCE [LARGE SCALE GENOMIC DNA]</scope>
    <source>
        <strain evidence="15">AG2017</strain>
        <strain evidence="17">cv. AG2017</strain>
        <tissue evidence="15">Leaf</tissue>
    </source>
</reference>
<accession>A0A218XA57</accession>
<evidence type="ECO:0000256" key="1">
    <source>
        <dbReference type="ARBA" id="ARBA00004141"/>
    </source>
</evidence>
<dbReference type="Pfam" id="PF23256">
    <property type="entry name" value="CHX17_2nd"/>
    <property type="match status" value="1"/>
</dbReference>
<evidence type="ECO:0000259" key="12">
    <source>
        <dbReference type="Pfam" id="PF23256"/>
    </source>
</evidence>
<feature type="transmembrane region" description="Helical" evidence="10">
    <location>
        <begin position="360"/>
        <end position="388"/>
    </location>
</feature>
<feature type="transmembrane region" description="Helical" evidence="10">
    <location>
        <begin position="395"/>
        <end position="414"/>
    </location>
</feature>
<dbReference type="Gene3D" id="3.40.50.12370">
    <property type="match status" value="1"/>
</dbReference>
<feature type="transmembrane region" description="Helical" evidence="10">
    <location>
        <begin position="211"/>
        <end position="233"/>
    </location>
</feature>
<name>A0A218XA57_PUNGR</name>
<dbReference type="InterPro" id="IPR057290">
    <property type="entry name" value="CHX17_C"/>
</dbReference>
<dbReference type="Pfam" id="PF23259">
    <property type="entry name" value="CHX17_C"/>
    <property type="match status" value="1"/>
</dbReference>
<evidence type="ECO:0000256" key="4">
    <source>
        <dbReference type="ARBA" id="ARBA00022692"/>
    </source>
</evidence>
<dbReference type="EMBL" id="MTKT01002214">
    <property type="protein sequence ID" value="OWM81668.1"/>
    <property type="molecule type" value="Genomic_DNA"/>
</dbReference>
<keyword evidence="6 10" id="KW-1133">Transmembrane helix</keyword>
<dbReference type="GO" id="GO:0012505">
    <property type="term" value="C:endomembrane system"/>
    <property type="evidence" value="ECO:0007669"/>
    <property type="project" value="TreeGrafter"/>
</dbReference>
<evidence type="ECO:0000313" key="15">
    <source>
        <dbReference type="EMBL" id="PKI34136.1"/>
    </source>
</evidence>
<dbReference type="GO" id="GO:0006885">
    <property type="term" value="P:regulation of pH"/>
    <property type="evidence" value="ECO:0007669"/>
    <property type="project" value="TreeGrafter"/>
</dbReference>
<organism evidence="14 16">
    <name type="scientific">Punica granatum</name>
    <name type="common">Pomegranate</name>
    <dbReference type="NCBI Taxonomy" id="22663"/>
    <lineage>
        <taxon>Eukaryota</taxon>
        <taxon>Viridiplantae</taxon>
        <taxon>Streptophyta</taxon>
        <taxon>Embryophyta</taxon>
        <taxon>Tracheophyta</taxon>
        <taxon>Spermatophyta</taxon>
        <taxon>Magnoliopsida</taxon>
        <taxon>eudicotyledons</taxon>
        <taxon>Gunneridae</taxon>
        <taxon>Pentapetalae</taxon>
        <taxon>rosids</taxon>
        <taxon>malvids</taxon>
        <taxon>Myrtales</taxon>
        <taxon>Lythraceae</taxon>
        <taxon>Punica</taxon>
    </lineage>
</organism>
<evidence type="ECO:0000313" key="17">
    <source>
        <dbReference type="Proteomes" id="UP000233551"/>
    </source>
</evidence>
<keyword evidence="7" id="KW-0406">Ion transport</keyword>
<dbReference type="InterPro" id="IPR006153">
    <property type="entry name" value="Cation/H_exchanger_TM"/>
</dbReference>
<feature type="transmembrane region" description="Helical" evidence="10">
    <location>
        <begin position="144"/>
        <end position="166"/>
    </location>
</feature>
<dbReference type="Proteomes" id="UP000233551">
    <property type="component" value="Unassembled WGS sequence"/>
</dbReference>
<keyword evidence="3" id="KW-0633">Potassium transport</keyword>
<evidence type="ECO:0000256" key="5">
    <source>
        <dbReference type="ARBA" id="ARBA00022958"/>
    </source>
</evidence>
<dbReference type="GO" id="GO:1902600">
    <property type="term" value="P:proton transmembrane transport"/>
    <property type="evidence" value="ECO:0007669"/>
    <property type="project" value="InterPro"/>
</dbReference>
<evidence type="ECO:0000256" key="3">
    <source>
        <dbReference type="ARBA" id="ARBA00022538"/>
    </source>
</evidence>
<keyword evidence="4 10" id="KW-0812">Transmembrane</keyword>
<evidence type="ECO:0000313" key="16">
    <source>
        <dbReference type="Proteomes" id="UP000197138"/>
    </source>
</evidence>
<keyword evidence="2" id="KW-0813">Transport</keyword>
<dbReference type="PANTHER" id="PTHR32468">
    <property type="entry name" value="CATION/H + ANTIPORTER"/>
    <property type="match status" value="1"/>
</dbReference>
<gene>
    <name evidence="14" type="ORF">CDL15_Pgr007706</name>
    <name evidence="15" type="ORF">CRG98_045491</name>
</gene>
<proteinExistence type="inferred from homology"/>
<dbReference type="STRING" id="22663.A0A218XA57"/>
<evidence type="ECO:0000256" key="8">
    <source>
        <dbReference type="ARBA" id="ARBA00023136"/>
    </source>
</evidence>
<sequence>MEFANFYQAMDAPQMVPMWTPINATRDLTFGFQQKNVLAICERNGSYRAEPVLLMQLSLACFLTFTTKSILKPFIRSSVVGPVMGGILVGPSVLSRIRTLKNIVFPYKSLYLLETISTFGCVFFLFLVGVKMDVSIVARSGKKAWIIGLSTFAFPMVLTILSSRALKSTLLADHKDDSLSLVAMLHATTTFHGVSCFLGDLKLLNSEVGRLALSSSMISGSLGYATVLISFGVNQIHPERANLGVFYIITMCAVAQFVLIKAGMGPFVSWMIRQTPRGQPLKESYLCYTVLLVLMCAFIGEVCGQHTFFGPILLGIALPAGSILAATLSDKFEGFITLVLLPLYFLACGGKTDLRSLDAATAFACALMALIGALTKFLAAVVPCVLFFNMIFRDAAILSLILSTVGVLDIQFYSRANQLGLIDAHCFSVMNTTSIIITGLISPMVQVLYDPSIRYISRKRQTIQDEPPNGELRVLACVHTEEQVPEIIDLLRVSNPTKQSPLGIYLIHLRELIGGAAPKFVSLESGPSLTSDSITNAFLIFERSNESVVSVQPFTAIAPFTSMHNDVCTLALDRGVSFTVLPFHCQWNSDGYVVNSPKIREFNRKVLSKAPCSVGILINRRSSDAADLSVIEGAISTPRVGVFFTGGPDDREALAYATCIAKQPDVKVTVVRFISSMENIEDEEEKSLDEEVISEFKLRGVGSKRARDVYKEEIVMDSVEICEVIRSMENSFDLILVGRRYVESPLMEWNEFPELGFIGDILASGDFHGKVLALVVQQHRYGGGKERDIGGSSRFSDIDLTHQTSFTPLQGNQKFAGLIT</sequence>
<evidence type="ECO:0000313" key="14">
    <source>
        <dbReference type="EMBL" id="OWM81668.1"/>
    </source>
</evidence>
<dbReference type="GO" id="GO:0006813">
    <property type="term" value="P:potassium ion transport"/>
    <property type="evidence" value="ECO:0007669"/>
    <property type="project" value="UniProtKB-KW"/>
</dbReference>
<dbReference type="Pfam" id="PF00999">
    <property type="entry name" value="Na_H_Exchanger"/>
    <property type="match status" value="1"/>
</dbReference>
<dbReference type="AlphaFoldDB" id="A0A218XA57"/>
<evidence type="ECO:0000256" key="9">
    <source>
        <dbReference type="ARBA" id="ARBA00038341"/>
    </source>
</evidence>
<keyword evidence="5" id="KW-0630">Potassium</keyword>
<feature type="transmembrane region" description="Helical" evidence="10">
    <location>
        <begin position="429"/>
        <end position="449"/>
    </location>
</feature>
<comment type="subcellular location">
    <subcellularLocation>
        <location evidence="1">Membrane</location>
        <topology evidence="1">Multi-pass membrane protein</topology>
    </subcellularLocation>
</comment>
<comment type="caution">
    <text evidence="14">The sequence shown here is derived from an EMBL/GenBank/DDBJ whole genome shotgun (WGS) entry which is preliminary data.</text>
</comment>